<feature type="domain" description="NADP-dependent oxidoreductase" evidence="2">
    <location>
        <begin position="14"/>
        <end position="327"/>
    </location>
</feature>
<comment type="caution">
    <text evidence="3">The sequence shown here is derived from an EMBL/GenBank/DDBJ whole genome shotgun (WGS) entry which is preliminary data.</text>
</comment>
<gene>
    <name evidence="3" type="ORF">MVEN_01090700</name>
</gene>
<protein>
    <submittedName>
        <fullName evidence="3">Aflatoxin B1 aldehyde reductase member 3</fullName>
    </submittedName>
</protein>
<dbReference type="PANTHER" id="PTHR43364">
    <property type="entry name" value="NADH-SPECIFIC METHYLGLYOXAL REDUCTASE-RELATED"/>
    <property type="match status" value="1"/>
</dbReference>
<evidence type="ECO:0000259" key="2">
    <source>
        <dbReference type="Pfam" id="PF00248"/>
    </source>
</evidence>
<dbReference type="InterPro" id="IPR050523">
    <property type="entry name" value="AKR_Detox_Biosynth"/>
</dbReference>
<dbReference type="GO" id="GO:0016491">
    <property type="term" value="F:oxidoreductase activity"/>
    <property type="evidence" value="ECO:0007669"/>
    <property type="project" value="UniProtKB-KW"/>
</dbReference>
<dbReference type="OrthoDB" id="2310150at2759"/>
<keyword evidence="1" id="KW-0560">Oxidoreductase</keyword>
<evidence type="ECO:0000256" key="1">
    <source>
        <dbReference type="ARBA" id="ARBA00023002"/>
    </source>
</evidence>
<proteinExistence type="predicted"/>
<dbReference type="Gene3D" id="3.20.20.100">
    <property type="entry name" value="NADP-dependent oxidoreductase domain"/>
    <property type="match status" value="1"/>
</dbReference>
<evidence type="ECO:0000313" key="4">
    <source>
        <dbReference type="Proteomes" id="UP000620124"/>
    </source>
</evidence>
<accession>A0A8H6Y690</accession>
<dbReference type="AlphaFoldDB" id="A0A8H6Y690"/>
<keyword evidence="4" id="KW-1185">Reference proteome</keyword>
<dbReference type="EMBL" id="JACAZI010000008">
    <property type="protein sequence ID" value="KAF7354038.1"/>
    <property type="molecule type" value="Genomic_DNA"/>
</dbReference>
<organism evidence="3 4">
    <name type="scientific">Mycena venus</name>
    <dbReference type="NCBI Taxonomy" id="2733690"/>
    <lineage>
        <taxon>Eukaryota</taxon>
        <taxon>Fungi</taxon>
        <taxon>Dikarya</taxon>
        <taxon>Basidiomycota</taxon>
        <taxon>Agaricomycotina</taxon>
        <taxon>Agaricomycetes</taxon>
        <taxon>Agaricomycetidae</taxon>
        <taxon>Agaricales</taxon>
        <taxon>Marasmiineae</taxon>
        <taxon>Mycenaceae</taxon>
        <taxon>Mycena</taxon>
    </lineage>
</organism>
<dbReference type="InterPro" id="IPR023210">
    <property type="entry name" value="NADP_OxRdtase_dom"/>
</dbReference>
<dbReference type="SUPFAM" id="SSF51430">
    <property type="entry name" value="NAD(P)-linked oxidoreductase"/>
    <property type="match status" value="1"/>
</dbReference>
<dbReference type="InterPro" id="IPR020471">
    <property type="entry name" value="AKR"/>
</dbReference>
<sequence>MASTLPPQKTALNVVMGTMSFGEPGTEAVRVDKVEDVEAIMDVFVKHGHREVDTARIYGRGTSEVILGKINWQEKGIVMDTKILPLYHRFPEVSAPHTSEDLRKTLLTSLKALNTDKIDIWYLHSPDRTVPYEVTVKAIDELYREGHFKRWGLSHYMSWEVAEIVGICKQHGYVQPTVYQGIYYAINRAVEPELFPALRKFGIAFYEFNPLAGGLLTDRYTSMDSKAESGSRLDPEGMAGKAFRARYWKPVFFDALGAVRTAAAAHGLTMAEVAFRWVSHHSLLRREHGDAVIIGGSNLKQIEENLVDLEKGPLPADVLAAIDAAWEAVKGDSSLYYKEL</sequence>
<dbReference type="PANTHER" id="PTHR43364:SF4">
    <property type="entry name" value="NAD(P)-LINKED OXIDOREDUCTASE SUPERFAMILY PROTEIN"/>
    <property type="match status" value="1"/>
</dbReference>
<dbReference type="PRINTS" id="PR00069">
    <property type="entry name" value="ALDKETRDTASE"/>
</dbReference>
<dbReference type="CDD" id="cd19075">
    <property type="entry name" value="AKR_AKR7A1-5"/>
    <property type="match status" value="1"/>
</dbReference>
<name>A0A8H6Y690_9AGAR</name>
<dbReference type="InterPro" id="IPR036812">
    <property type="entry name" value="NAD(P)_OxRdtase_dom_sf"/>
</dbReference>
<dbReference type="Proteomes" id="UP000620124">
    <property type="component" value="Unassembled WGS sequence"/>
</dbReference>
<reference evidence="3" key="1">
    <citation type="submission" date="2020-05" db="EMBL/GenBank/DDBJ databases">
        <title>Mycena genomes resolve the evolution of fungal bioluminescence.</title>
        <authorList>
            <person name="Tsai I.J."/>
        </authorList>
    </citation>
    <scope>NUCLEOTIDE SEQUENCE</scope>
    <source>
        <strain evidence="3">CCC161011</strain>
    </source>
</reference>
<evidence type="ECO:0000313" key="3">
    <source>
        <dbReference type="EMBL" id="KAF7354038.1"/>
    </source>
</evidence>
<dbReference type="Pfam" id="PF00248">
    <property type="entry name" value="Aldo_ket_red"/>
    <property type="match status" value="1"/>
</dbReference>